<sequence>MNLNAMVRGGIGLILFLAVSSPPSSLTAASVTARADGNNVCRGGAASGETAGEDDKECVVEVEDANDANFAADATTSVFVIGDLHGDAICAVSWVNRTGLIANLIRDEEFPSSQSSDTASTVSSPSPLYKRLNDPSKWTWANEKATLVFMGDYVDKGPTARQTVEFVRDLTLTFPNYVTAILGNHELELLRDRDARIAPAERYSAYSYATVHPGDYHNYIHDRHNNNNHHEHKDDDDDNDATSGDATSPTTPAPRDLDEKDELVLDLLYAASMEVYSHNVHSVVRNVPSLLLPPTTDDADAHHQQQSALDTYYRQRGIQYAITDIIPPEHRELAVERLTEYQNAYLNTYRSGSQLGSWMESRPIAHLAENINTLFVHGGVSDEVGRSFFDDGKEGVKRLNAAWYEHSQESKLYDFLSGDGGGDDNDSMSLGEAVYELMTYRGNHPGYAKWESDGTYDEDEATNQDGVCKTLHEMLRSMDGIDRIAVGHTPDSDIRIYCDGAFLALDSTLGRWIRGSGNEYCPGPEHFAHRKEGGGVLPSRSSRNGRYTCEEIKEVCEGQIVRLDSDGSVKVLTML</sequence>
<feature type="compositionally biased region" description="Polar residues" evidence="1">
    <location>
        <begin position="241"/>
        <end position="250"/>
    </location>
</feature>
<protein>
    <recommendedName>
        <fullName evidence="3">Calcineurin-like phosphoesterase domain-containing protein</fullName>
    </recommendedName>
</protein>
<name>A0ABD3MJX6_9STRA</name>
<dbReference type="Pfam" id="PF00149">
    <property type="entry name" value="Metallophos"/>
    <property type="match status" value="1"/>
</dbReference>
<dbReference type="InterPro" id="IPR029052">
    <property type="entry name" value="Metallo-depent_PP-like"/>
</dbReference>
<evidence type="ECO:0000313" key="4">
    <source>
        <dbReference type="EMBL" id="KAL3764193.1"/>
    </source>
</evidence>
<keyword evidence="2" id="KW-0732">Signal</keyword>
<evidence type="ECO:0000259" key="3">
    <source>
        <dbReference type="Pfam" id="PF00149"/>
    </source>
</evidence>
<feature type="chain" id="PRO_5044859390" description="Calcineurin-like phosphoesterase domain-containing protein" evidence="2">
    <location>
        <begin position="29"/>
        <end position="575"/>
    </location>
</feature>
<gene>
    <name evidence="4" type="ORF">ACHAWU_004005</name>
</gene>
<proteinExistence type="predicted"/>
<dbReference type="EMBL" id="JALLBG020000108">
    <property type="protein sequence ID" value="KAL3764193.1"/>
    <property type="molecule type" value="Genomic_DNA"/>
</dbReference>
<dbReference type="Proteomes" id="UP001530293">
    <property type="component" value="Unassembled WGS sequence"/>
</dbReference>
<feature type="region of interest" description="Disordered" evidence="1">
    <location>
        <begin position="217"/>
        <end position="258"/>
    </location>
</feature>
<feature type="domain" description="Calcineurin-like phosphoesterase" evidence="3">
    <location>
        <begin position="78"/>
        <end position="214"/>
    </location>
</feature>
<evidence type="ECO:0000256" key="2">
    <source>
        <dbReference type="SAM" id="SignalP"/>
    </source>
</evidence>
<dbReference type="InterPro" id="IPR004843">
    <property type="entry name" value="Calcineurin-like_PHP"/>
</dbReference>
<dbReference type="SUPFAM" id="SSF56300">
    <property type="entry name" value="Metallo-dependent phosphatases"/>
    <property type="match status" value="1"/>
</dbReference>
<dbReference type="AlphaFoldDB" id="A0ABD3MJX6"/>
<comment type="caution">
    <text evidence="4">The sequence shown here is derived from an EMBL/GenBank/DDBJ whole genome shotgun (WGS) entry which is preliminary data.</text>
</comment>
<evidence type="ECO:0000313" key="5">
    <source>
        <dbReference type="Proteomes" id="UP001530293"/>
    </source>
</evidence>
<dbReference type="Gene3D" id="3.60.21.10">
    <property type="match status" value="1"/>
</dbReference>
<feature type="compositionally biased region" description="Basic and acidic residues" evidence="1">
    <location>
        <begin position="217"/>
        <end position="233"/>
    </location>
</feature>
<dbReference type="PANTHER" id="PTHR46546">
    <property type="entry name" value="SHEWANELLA-LIKE PROTEIN PHOSPHATASE 1"/>
    <property type="match status" value="1"/>
</dbReference>
<dbReference type="PANTHER" id="PTHR46546:SF4">
    <property type="entry name" value="SHEWANELLA-LIKE PROTEIN PHOSPHATASE 1"/>
    <property type="match status" value="1"/>
</dbReference>
<feature type="signal peptide" evidence="2">
    <location>
        <begin position="1"/>
        <end position="28"/>
    </location>
</feature>
<evidence type="ECO:0000256" key="1">
    <source>
        <dbReference type="SAM" id="MobiDB-lite"/>
    </source>
</evidence>
<organism evidence="4 5">
    <name type="scientific">Discostella pseudostelligera</name>
    <dbReference type="NCBI Taxonomy" id="259834"/>
    <lineage>
        <taxon>Eukaryota</taxon>
        <taxon>Sar</taxon>
        <taxon>Stramenopiles</taxon>
        <taxon>Ochrophyta</taxon>
        <taxon>Bacillariophyta</taxon>
        <taxon>Coscinodiscophyceae</taxon>
        <taxon>Thalassiosirophycidae</taxon>
        <taxon>Stephanodiscales</taxon>
        <taxon>Stephanodiscaceae</taxon>
        <taxon>Discostella</taxon>
    </lineage>
</organism>
<reference evidence="4 5" key="1">
    <citation type="submission" date="2024-10" db="EMBL/GenBank/DDBJ databases">
        <title>Updated reference genomes for cyclostephanoid diatoms.</title>
        <authorList>
            <person name="Roberts W.R."/>
            <person name="Alverson A.J."/>
        </authorList>
    </citation>
    <scope>NUCLEOTIDE SEQUENCE [LARGE SCALE GENOMIC DNA]</scope>
    <source>
        <strain evidence="4 5">AJA232-27</strain>
    </source>
</reference>
<keyword evidence="5" id="KW-1185">Reference proteome</keyword>
<accession>A0ABD3MJX6</accession>